<sequence>MSKVVILSGSPSTQSRLYGLINYTTEQLQQAGAEVTLLNVVDLPAEDLVRANFNSPDITAALALIAAADAIIVASPVYKAAYSGLLKIFLDLVPQEGLRGKPVLPLFIGGTLAHLLVIDYALKPVLNALGGRHILGGVYAVDQWVERLPDGAYGLSEELVSRLDRSVKELTERLQISNI</sequence>
<dbReference type="GO" id="GO:0008752">
    <property type="term" value="F:FMN reductase [NAD(P)H] activity"/>
    <property type="evidence" value="ECO:0007669"/>
    <property type="project" value="InterPro"/>
</dbReference>
<reference evidence="5 6" key="1">
    <citation type="submission" date="2014-11" db="EMBL/GenBank/DDBJ databases">
        <title>Draft Genome Sequences of Paenibacillus polymyxa NRRL B-30509 and Paenibacillus terrae NRRL B-30644, Strains from a Poultry Environment that Produce Tridecaptin A and Paenicidins.</title>
        <authorList>
            <person name="van Belkum M.J."/>
            <person name="Lohans C.T."/>
            <person name="Vederas J.C."/>
        </authorList>
    </citation>
    <scope>NUCLEOTIDE SEQUENCE [LARGE SCALE GENOMIC DNA]</scope>
    <source>
        <strain evidence="5 6">NRRL B-30644</strain>
    </source>
</reference>
<evidence type="ECO:0000256" key="2">
    <source>
        <dbReference type="ARBA" id="ARBA00022643"/>
    </source>
</evidence>
<dbReference type="GO" id="GO:0046306">
    <property type="term" value="P:alkanesulfonate catabolic process"/>
    <property type="evidence" value="ECO:0007669"/>
    <property type="project" value="InterPro"/>
</dbReference>
<dbReference type="OrthoDB" id="1643408at2"/>
<dbReference type="InterPro" id="IPR051814">
    <property type="entry name" value="NAD(P)H-dep_FMN_reductase"/>
</dbReference>
<feature type="domain" description="NADPH-dependent FMN reductase-like" evidence="4">
    <location>
        <begin position="3"/>
        <end position="144"/>
    </location>
</feature>
<dbReference type="PATRIC" id="fig|159743.3.peg.1655"/>
<evidence type="ECO:0000256" key="1">
    <source>
        <dbReference type="ARBA" id="ARBA00022630"/>
    </source>
</evidence>
<accession>A0A0D7X441</accession>
<dbReference type="SUPFAM" id="SSF52218">
    <property type="entry name" value="Flavoproteins"/>
    <property type="match status" value="1"/>
</dbReference>
<keyword evidence="6" id="KW-1185">Reference proteome</keyword>
<keyword evidence="3" id="KW-0560">Oxidoreductase</keyword>
<dbReference type="InterPro" id="IPR020048">
    <property type="entry name" value="NADPH-dep_FMN_reduc_SsuE"/>
</dbReference>
<dbReference type="InterPro" id="IPR005025">
    <property type="entry name" value="FMN_Rdtase-like_dom"/>
</dbReference>
<comment type="caution">
    <text evidence="5">The sequence shown here is derived from an EMBL/GenBank/DDBJ whole genome shotgun (WGS) entry which is preliminary data.</text>
</comment>
<evidence type="ECO:0000259" key="4">
    <source>
        <dbReference type="Pfam" id="PF03358"/>
    </source>
</evidence>
<organism evidence="5 6">
    <name type="scientific">Paenibacillus terrae</name>
    <dbReference type="NCBI Taxonomy" id="159743"/>
    <lineage>
        <taxon>Bacteria</taxon>
        <taxon>Bacillati</taxon>
        <taxon>Bacillota</taxon>
        <taxon>Bacilli</taxon>
        <taxon>Bacillales</taxon>
        <taxon>Paenibacillaceae</taxon>
        <taxon>Paenibacillus</taxon>
    </lineage>
</organism>
<dbReference type="PANTHER" id="PTHR43408:SF1">
    <property type="entry name" value="FMN REDUCTASE (NADPH)"/>
    <property type="match status" value="1"/>
</dbReference>
<evidence type="ECO:0000256" key="3">
    <source>
        <dbReference type="ARBA" id="ARBA00023002"/>
    </source>
</evidence>
<evidence type="ECO:0000313" key="6">
    <source>
        <dbReference type="Proteomes" id="UP000032534"/>
    </source>
</evidence>
<proteinExistence type="predicted"/>
<dbReference type="Proteomes" id="UP000032534">
    <property type="component" value="Unassembled WGS sequence"/>
</dbReference>
<protein>
    <submittedName>
        <fullName evidence="5">FMN reductase</fullName>
    </submittedName>
</protein>
<dbReference type="AlphaFoldDB" id="A0A0D7X441"/>
<name>A0A0D7X441_9BACL</name>
<dbReference type="PANTHER" id="PTHR43408">
    <property type="entry name" value="FMN REDUCTASE (NADPH)"/>
    <property type="match status" value="1"/>
</dbReference>
<dbReference type="NCBIfam" id="TIGR03567">
    <property type="entry name" value="FMN_reduc_SsuE"/>
    <property type="match status" value="1"/>
</dbReference>
<dbReference type="InterPro" id="IPR029039">
    <property type="entry name" value="Flavoprotein-like_sf"/>
</dbReference>
<gene>
    <name evidence="5" type="ORF">QD47_07535</name>
</gene>
<dbReference type="Gene3D" id="3.40.50.360">
    <property type="match status" value="1"/>
</dbReference>
<dbReference type="Pfam" id="PF03358">
    <property type="entry name" value="FMN_red"/>
    <property type="match status" value="1"/>
</dbReference>
<dbReference type="RefSeq" id="WP_044645551.1">
    <property type="nucleotide sequence ID" value="NZ_JTHP01000010.1"/>
</dbReference>
<evidence type="ECO:0000313" key="5">
    <source>
        <dbReference type="EMBL" id="KJD46200.1"/>
    </source>
</evidence>
<keyword evidence="1" id="KW-0285">Flavoprotein</keyword>
<keyword evidence="2" id="KW-0288">FMN</keyword>
<dbReference type="EMBL" id="JTHP01000010">
    <property type="protein sequence ID" value="KJD46200.1"/>
    <property type="molecule type" value="Genomic_DNA"/>
</dbReference>